<dbReference type="GO" id="GO:0016779">
    <property type="term" value="F:nucleotidyltransferase activity"/>
    <property type="evidence" value="ECO:0007669"/>
    <property type="project" value="UniProtKB-ARBA"/>
</dbReference>
<dbReference type="Gene3D" id="2.160.10.10">
    <property type="entry name" value="Hexapeptide repeat proteins"/>
    <property type="match status" value="1"/>
</dbReference>
<name>A0A3P3XK83_9SPIR</name>
<dbReference type="InterPro" id="IPR011004">
    <property type="entry name" value="Trimer_LpxA-like_sf"/>
</dbReference>
<gene>
    <name evidence="3" type="ORF">SPIROBIBN47_340023</name>
</gene>
<dbReference type="CDD" id="cd05636">
    <property type="entry name" value="LbH_G1P_TT_C_like"/>
    <property type="match status" value="1"/>
</dbReference>
<protein>
    <submittedName>
        <fullName evidence="3">Putative UDP-N-acetylglucosamine diphosphorylase</fullName>
    </submittedName>
</protein>
<dbReference type="EMBL" id="FWDM01000028">
    <property type="protein sequence ID" value="SLM14494.1"/>
    <property type="molecule type" value="Genomic_DNA"/>
</dbReference>
<dbReference type="InterPro" id="IPR050065">
    <property type="entry name" value="GlmU-like"/>
</dbReference>
<proteinExistence type="predicted"/>
<dbReference type="AlphaFoldDB" id="A0A3P3XK83"/>
<dbReference type="PANTHER" id="PTHR43584">
    <property type="entry name" value="NUCLEOTIDYL TRANSFERASE"/>
    <property type="match status" value="1"/>
</dbReference>
<dbReference type="GO" id="GO:0016746">
    <property type="term" value="F:acyltransferase activity"/>
    <property type="evidence" value="ECO:0007669"/>
    <property type="project" value="UniProtKB-KW"/>
</dbReference>
<keyword evidence="2" id="KW-0012">Acyltransferase</keyword>
<sequence length="222" mass="23325">MSDFPRLWNIEESEFADLFAQLEAPWEALHSLDGYLASLLQKADVSGQVVLSPVPEGVHIEGLVYIAEGCVIESGAFIRGPAWIGAGCEIRSGCYIRGGVIAGSGAVLGHASEFKHCILLSHAQAPHFNYVGDSVLGIHAHIGAGVILSNYRLDGKPVPVRAMGAGERIETGLAKFGALIGDYCEIGCNTVLNPGTILGAQSVVLPLSNIRGTWPPGSRLPG</sequence>
<evidence type="ECO:0000313" key="3">
    <source>
        <dbReference type="EMBL" id="SLM14494.1"/>
    </source>
</evidence>
<keyword evidence="1" id="KW-0808">Transferase</keyword>
<organism evidence="3">
    <name type="scientific">uncultured spirochete</name>
    <dbReference type="NCBI Taxonomy" id="156406"/>
    <lineage>
        <taxon>Bacteria</taxon>
        <taxon>Pseudomonadati</taxon>
        <taxon>Spirochaetota</taxon>
        <taxon>Spirochaetia</taxon>
        <taxon>Spirochaetales</taxon>
        <taxon>environmental samples</taxon>
    </lineage>
</organism>
<evidence type="ECO:0000256" key="1">
    <source>
        <dbReference type="ARBA" id="ARBA00022679"/>
    </source>
</evidence>
<dbReference type="PANTHER" id="PTHR43584:SF8">
    <property type="entry name" value="N-ACETYLMURAMATE ALPHA-1-PHOSPHATE URIDYLYLTRANSFERASE"/>
    <property type="match status" value="1"/>
</dbReference>
<reference evidence="3" key="1">
    <citation type="submission" date="2017-02" db="EMBL/GenBank/DDBJ databases">
        <authorList>
            <person name="Regsiter A."/>
            <person name="William W."/>
        </authorList>
    </citation>
    <scope>NUCLEOTIDE SEQUENCE</scope>
    <source>
        <strain evidence="3">Bib</strain>
    </source>
</reference>
<accession>A0A3P3XK83</accession>
<dbReference type="SUPFAM" id="SSF51161">
    <property type="entry name" value="Trimeric LpxA-like enzymes"/>
    <property type="match status" value="1"/>
</dbReference>
<evidence type="ECO:0000256" key="2">
    <source>
        <dbReference type="ARBA" id="ARBA00023315"/>
    </source>
</evidence>